<proteinExistence type="predicted"/>
<evidence type="ECO:0000313" key="1">
    <source>
        <dbReference type="EMBL" id="EJW02361.1"/>
    </source>
</evidence>
<dbReference type="Proteomes" id="UP000003163">
    <property type="component" value="Unassembled WGS sequence"/>
</dbReference>
<protein>
    <submittedName>
        <fullName evidence="1">Uncharacterized protein</fullName>
    </submittedName>
</protein>
<comment type="caution">
    <text evidence="1">The sequence shown here is derived from an EMBL/GenBank/DDBJ whole genome shotgun (WGS) entry which is preliminary data.</text>
</comment>
<name>J9D3D7_EDHAE</name>
<accession>J9D3D7</accession>
<dbReference type="AlphaFoldDB" id="J9D3D7"/>
<dbReference type="VEuPathDB" id="MicrosporidiaDB:EDEG_03220"/>
<sequence>MKKSSRLIMKYAFIILFNFLDIRPTAHNLTITAFADKTPNPEKTQDAQNHKICKNKIDSINKCNILKNSENELDMSNMFERLMYLVKAKEENNFSVLFQGICWILSLVEDLDTSLLKNVSMMTSHDLSTFFDFLENIERLHCNSDYLYDFNKIDSLNTNYNIYETSRLEEIAIKNFSPHDWFKELLFKKINEMKHVIAIEFVKKQNESFSNQHTVKNYDLIPLKSKGCHSSESIKNVDIICWLFYINYLFEDLPLELGYLNIVNNGSASQKIAQKPANHPRNGIFVHTLDHTKFLNIDKKIVYQGYWNTANYLCIKRWYCENQCIGETNNQDYACFVTINKTNILHSGEKQDHVDAFYKPFVSLTNLLNEVLKKDKYVHSKKIKAQKWYKKLYNLIKKIFNLIDDRIQEKKKTKIFARRQLFYNIETYTVPTNNFDAILNDYFNIYKNQIADLCAIIKDEKIKKTCIKQFLFGTDFDEKGYLLSKNQTIKFDSTYMFVFSLGKQLLKNFNNKIELKDTRCNIYCTLKKFENLYDDKFIVSNSKSWIKVNINKAMHWFSAFRNPFLVNLFRKCKFVNENVIKNNNFCYNNYKKKSCSFEEMIKIKTVETFVVFFDNIEITLADLKILLLNREYLTSSEIAFSLGFEIKSKCFANPDFKKVVFDLESILTDCGIEIPDGLKDKNDQFMYDDPIQISSSSSDISDKIVIFKKYFTDKSANPTIVRNALALNAYPKSRLYKELLDMYEMRLGEIFKIYINFKRFERYFRAKYYLMKFETSNSKRNEIAWVLMYD</sequence>
<keyword evidence="2" id="KW-1185">Reference proteome</keyword>
<evidence type="ECO:0000313" key="2">
    <source>
        <dbReference type="Proteomes" id="UP000003163"/>
    </source>
</evidence>
<dbReference type="HOGENOM" id="CLU_333175_0_0_1"/>
<reference evidence="1 2" key="1">
    <citation type="submission" date="2011-08" db="EMBL/GenBank/DDBJ databases">
        <authorList>
            <person name="Liu Z.J."/>
            <person name="Shi F.L."/>
            <person name="Lu J.Q."/>
            <person name="Li M."/>
            <person name="Wang Z.L."/>
        </authorList>
    </citation>
    <scope>NUCLEOTIDE SEQUENCE [LARGE SCALE GENOMIC DNA]</scope>
    <source>
        <strain evidence="1 2">USNM 41457</strain>
    </source>
</reference>
<organism evidence="1 2">
    <name type="scientific">Edhazardia aedis (strain USNM 41457)</name>
    <name type="common">Microsporidian parasite</name>
    <dbReference type="NCBI Taxonomy" id="1003232"/>
    <lineage>
        <taxon>Eukaryota</taxon>
        <taxon>Fungi</taxon>
        <taxon>Fungi incertae sedis</taxon>
        <taxon>Microsporidia</taxon>
        <taxon>Edhazardia</taxon>
    </lineage>
</organism>
<dbReference type="EMBL" id="AFBI03000076">
    <property type="protein sequence ID" value="EJW02361.1"/>
    <property type="molecule type" value="Genomic_DNA"/>
</dbReference>
<dbReference type="InParanoid" id="J9D3D7"/>
<reference evidence="2" key="2">
    <citation type="submission" date="2015-07" db="EMBL/GenBank/DDBJ databases">
        <title>Contrasting host-pathogen interactions and genome evolution in two generalist and specialist microsporidian pathogens of mosquitoes.</title>
        <authorList>
            <consortium name="The Broad Institute Genomics Platform"/>
            <consortium name="The Broad Institute Genome Sequencing Center for Infectious Disease"/>
            <person name="Cuomo C.A."/>
            <person name="Sanscrainte N.D."/>
            <person name="Goldberg J.M."/>
            <person name="Heiman D."/>
            <person name="Young S."/>
            <person name="Zeng Q."/>
            <person name="Becnel J.J."/>
            <person name="Birren B.W."/>
        </authorList>
    </citation>
    <scope>NUCLEOTIDE SEQUENCE [LARGE SCALE GENOMIC DNA]</scope>
    <source>
        <strain evidence="2">USNM 41457</strain>
    </source>
</reference>
<gene>
    <name evidence="1" type="ORF">EDEG_03220</name>
</gene>